<dbReference type="GO" id="GO:0010309">
    <property type="term" value="F:acireductone dioxygenase [iron(II)-requiring] activity"/>
    <property type="evidence" value="ECO:0007669"/>
    <property type="project" value="UniProtKB-UniRule"/>
</dbReference>
<feature type="binding site" evidence="14">
    <location>
        <position position="94"/>
    </location>
    <ligand>
        <name>Fe(2+)</name>
        <dbReference type="ChEBI" id="CHEBI:29033"/>
        <note>for iron-dependent acireductone dioxygenase activity</note>
    </ligand>
</feature>
<comment type="subcellular location">
    <subcellularLocation>
        <location evidence="4 14">Cell membrane</location>
        <topology evidence="4 14">Peripheral membrane protein</topology>
        <orientation evidence="4 14">Cytoplasmic side</orientation>
    </subcellularLocation>
    <subcellularLocation>
        <location evidence="14">Cytoplasm</location>
    </subcellularLocation>
    <subcellularLocation>
        <location evidence="3 14">Nucleus</location>
    </subcellularLocation>
    <text evidence="14">Localizes to the plasma membrane when complexed to MMP14.</text>
</comment>
<name>A0A8I3WK91_CALJA</name>
<feature type="binding site" evidence="14">
    <location>
        <position position="94"/>
    </location>
    <ligand>
        <name>Ni(2+)</name>
        <dbReference type="ChEBI" id="CHEBI:49786"/>
        <note>for nickel-dependent acireductone dioxygenase activity</note>
    </ligand>
</feature>
<dbReference type="GO" id="GO:0005634">
    <property type="term" value="C:nucleus"/>
    <property type="evidence" value="ECO:0007669"/>
    <property type="project" value="UniProtKB-SubCell"/>
</dbReference>
<evidence type="ECO:0000256" key="6">
    <source>
        <dbReference type="ARBA" id="ARBA00022596"/>
    </source>
</evidence>
<comment type="function">
    <text evidence="14">Catalyzes 2 different reactions between oxygen and the acireductone 1,2-dihydroxy-3-keto-5-methylthiopentene (DHK-MTPene) depending upon the metal bound in the active site. Fe-containing acireductone dioxygenase (Fe-ARD) produces formate and 2-keto-4-methylthiobutyrate (KMTB), the alpha-ketoacid precursor of methionine in the methionine recycle pathway. Ni-containing acireductone dioxygenase (Ni-ARD) produces methylthiopropionate, carbon monoxide and formate, and does not lie on the methionine recycle pathway. Also down-regulates cell migration mediated by MMP14.</text>
</comment>
<dbReference type="GO" id="GO:0005886">
    <property type="term" value="C:plasma membrane"/>
    <property type="evidence" value="ECO:0007669"/>
    <property type="project" value="UniProtKB-SubCell"/>
</dbReference>
<reference evidence="15" key="2">
    <citation type="submission" date="2025-08" db="UniProtKB">
        <authorList>
            <consortium name="Ensembl"/>
        </authorList>
    </citation>
    <scope>IDENTIFICATION</scope>
</reference>
<dbReference type="Ensembl" id="ENSCJAT00000119941.1">
    <property type="protein sequence ID" value="ENSCJAP00000089255.1"/>
    <property type="gene ID" value="ENSCJAG00000007906.5"/>
</dbReference>
<keyword evidence="5 14" id="KW-0963">Cytoplasm</keyword>
<keyword evidence="6 14" id="KW-0533">Nickel</keyword>
<keyword evidence="12 14" id="KW-0486">Methionine biosynthesis</keyword>
<dbReference type="GO" id="GO:0005737">
    <property type="term" value="C:cytoplasm"/>
    <property type="evidence" value="ECO:0007669"/>
    <property type="project" value="UniProtKB-SubCell"/>
</dbReference>
<dbReference type="Gene3D" id="2.60.120.10">
    <property type="entry name" value="Jelly Rolls"/>
    <property type="match status" value="1"/>
</dbReference>
<evidence type="ECO:0000313" key="16">
    <source>
        <dbReference type="Proteomes" id="UP000008225"/>
    </source>
</evidence>
<dbReference type="HAMAP" id="MF_03154">
    <property type="entry name" value="Salvage_MtnD_euk"/>
    <property type="match status" value="1"/>
</dbReference>
<evidence type="ECO:0000256" key="3">
    <source>
        <dbReference type="ARBA" id="ARBA00004123"/>
    </source>
</evidence>
<dbReference type="Proteomes" id="UP000008225">
    <property type="component" value="Chromosome 14"/>
</dbReference>
<evidence type="ECO:0000256" key="8">
    <source>
        <dbReference type="ARBA" id="ARBA00022723"/>
    </source>
</evidence>
<dbReference type="FunFam" id="2.60.120.10:FF:000031">
    <property type="entry name" value="1,2-dihydroxy-3-keto-5-methylthiopentene dioxygenase"/>
    <property type="match status" value="1"/>
</dbReference>
<evidence type="ECO:0000256" key="9">
    <source>
        <dbReference type="ARBA" id="ARBA00022964"/>
    </source>
</evidence>
<keyword evidence="7 14" id="KW-0028">Amino-acid biosynthesis</keyword>
<dbReference type="GO" id="GO:0016151">
    <property type="term" value="F:nickel cation binding"/>
    <property type="evidence" value="ECO:0007669"/>
    <property type="project" value="UniProtKB-UniRule"/>
</dbReference>
<reference evidence="15" key="3">
    <citation type="submission" date="2025-09" db="UniProtKB">
        <authorList>
            <consortium name="Ensembl"/>
        </authorList>
    </citation>
    <scope>IDENTIFICATION</scope>
</reference>
<keyword evidence="14" id="KW-1003">Cell membrane</keyword>
<evidence type="ECO:0000256" key="12">
    <source>
        <dbReference type="ARBA" id="ARBA00023167"/>
    </source>
</evidence>
<proteinExistence type="inferred from homology"/>
<feature type="binding site" evidence="14">
    <location>
        <position position="88"/>
    </location>
    <ligand>
        <name>Fe(2+)</name>
        <dbReference type="ChEBI" id="CHEBI:29033"/>
        <note>for iron-dependent acireductone dioxygenase activity</note>
    </ligand>
</feature>
<evidence type="ECO:0000313" key="15">
    <source>
        <dbReference type="Ensembl" id="ENSCJAP00000089255.1"/>
    </source>
</evidence>
<evidence type="ECO:0000256" key="10">
    <source>
        <dbReference type="ARBA" id="ARBA00023002"/>
    </source>
</evidence>
<evidence type="ECO:0000256" key="13">
    <source>
        <dbReference type="ARBA" id="ARBA00023242"/>
    </source>
</evidence>
<dbReference type="PANTHER" id="PTHR23418">
    <property type="entry name" value="ACIREDUCTONE DIOXYGENASE"/>
    <property type="match status" value="1"/>
</dbReference>
<accession>A0A8I3WK91</accession>
<evidence type="ECO:0000256" key="2">
    <source>
        <dbReference type="ARBA" id="ARBA00001967"/>
    </source>
</evidence>
<sequence>MVQAWYMDDAPGDPRQPHRPDPDRPVGLEQLRRLGVLYWKLDADKYENDPELEKIRRERNYSWMDIITICKDTLPNYEEKIKMFYEEHLHLDDEIRYILDGSGYFDVRDKEDKWIRIFMQKGDMITLPAGIYHRFTVDEKVGTLCFPPHLAHVLSLAEEEKVGALYFPPCLAHVLSLAVEEKVGALCFPHTWLVCCPWLWRRRWVRCAFPTPGLCAIPGCRGEGECAVLSPTPGPCAVPDGRGEGGRAVLSPCVACVLSLAEEEKVGMLCFPHAWPVCCPWRKKRRWACCAFPMRGLCAVPGHGIPAAELCGFVDSRCAFQARDSWLCASRRVPVEPQAGPR</sequence>
<keyword evidence="8 14" id="KW-0479">Metal-binding</keyword>
<dbReference type="UniPathway" id="UPA00904">
    <property type="reaction ID" value="UER00878"/>
</dbReference>
<gene>
    <name evidence="14 15" type="primary">ADI1</name>
    <name evidence="14" type="synonym">MTCBP1</name>
</gene>
<evidence type="ECO:0000256" key="11">
    <source>
        <dbReference type="ARBA" id="ARBA00023004"/>
    </source>
</evidence>
<keyword evidence="10 14" id="KW-0560">Oxidoreductase</keyword>
<comment type="catalytic activity">
    <reaction evidence="1 14">
        <text>1,2-dihydroxy-5-(methylsulfanyl)pent-1-en-3-one + O2 = 4-methylsulfanyl-2-oxobutanoate + formate + 2 H(+)</text>
        <dbReference type="Rhea" id="RHEA:24504"/>
        <dbReference type="ChEBI" id="CHEBI:15378"/>
        <dbReference type="ChEBI" id="CHEBI:15379"/>
        <dbReference type="ChEBI" id="CHEBI:15740"/>
        <dbReference type="ChEBI" id="CHEBI:16723"/>
        <dbReference type="ChEBI" id="CHEBI:49252"/>
        <dbReference type="EC" id="1.13.11.54"/>
    </reaction>
</comment>
<evidence type="ECO:0000256" key="7">
    <source>
        <dbReference type="ARBA" id="ARBA00022605"/>
    </source>
</evidence>
<keyword evidence="11 14" id="KW-0408">Iron</keyword>
<evidence type="ECO:0000256" key="5">
    <source>
        <dbReference type="ARBA" id="ARBA00022490"/>
    </source>
</evidence>
<keyword evidence="14" id="KW-0472">Membrane</keyword>
<dbReference type="CDD" id="cd02232">
    <property type="entry name" value="cupin_ARD"/>
    <property type="match status" value="1"/>
</dbReference>
<dbReference type="GO" id="GO:0005506">
    <property type="term" value="F:iron ion binding"/>
    <property type="evidence" value="ECO:0007669"/>
    <property type="project" value="UniProtKB-UniRule"/>
</dbReference>
<dbReference type="InterPro" id="IPR027496">
    <property type="entry name" value="ARD_euk"/>
</dbReference>
<comment type="subunit">
    <text evidence="14">Monomer. Interacts with MMP14.</text>
</comment>
<dbReference type="GO" id="GO:0010308">
    <property type="term" value="F:acireductone dioxygenase (Ni2+-requiring) activity"/>
    <property type="evidence" value="ECO:0007669"/>
    <property type="project" value="UniProtKB-UniRule"/>
</dbReference>
<dbReference type="GeneTree" id="ENSGT00390000008195"/>
<dbReference type="GO" id="GO:0019509">
    <property type="term" value="P:L-methionine salvage from methylthioadenosine"/>
    <property type="evidence" value="ECO:0007669"/>
    <property type="project" value="UniProtKB-UniRule"/>
</dbReference>
<feature type="binding site" evidence="14">
    <location>
        <position position="88"/>
    </location>
    <ligand>
        <name>Ni(2+)</name>
        <dbReference type="ChEBI" id="CHEBI:49786"/>
        <note>for nickel-dependent acireductone dioxygenase activity</note>
    </ligand>
</feature>
<organism evidence="15 16">
    <name type="scientific">Callithrix jacchus</name>
    <name type="common">White-tufted-ear marmoset</name>
    <name type="synonym">Simia Jacchus</name>
    <dbReference type="NCBI Taxonomy" id="9483"/>
    <lineage>
        <taxon>Eukaryota</taxon>
        <taxon>Metazoa</taxon>
        <taxon>Chordata</taxon>
        <taxon>Craniata</taxon>
        <taxon>Vertebrata</taxon>
        <taxon>Euteleostomi</taxon>
        <taxon>Mammalia</taxon>
        <taxon>Eutheria</taxon>
        <taxon>Euarchontoglires</taxon>
        <taxon>Primates</taxon>
        <taxon>Haplorrhini</taxon>
        <taxon>Platyrrhini</taxon>
        <taxon>Cebidae</taxon>
        <taxon>Callitrichinae</taxon>
        <taxon>Callithrix</taxon>
        <taxon>Callithrix</taxon>
    </lineage>
</organism>
<feature type="binding site" evidence="14">
    <location>
        <position position="133"/>
    </location>
    <ligand>
        <name>Fe(2+)</name>
        <dbReference type="ChEBI" id="CHEBI:29033"/>
        <note>for iron-dependent acireductone dioxygenase activity</note>
    </ligand>
</feature>
<dbReference type="Pfam" id="PF03079">
    <property type="entry name" value="ARD"/>
    <property type="match status" value="1"/>
</dbReference>
<dbReference type="AlphaFoldDB" id="A0A8I3WK91"/>
<dbReference type="EC" id="1.13.11.54" evidence="14"/>
<comment type="cofactor">
    <cofactor evidence="2">
        <name>Ni(2+)</name>
        <dbReference type="ChEBI" id="CHEBI:49786"/>
    </cofactor>
</comment>
<feature type="binding site" evidence="14">
    <location>
        <position position="90"/>
    </location>
    <ligand>
        <name>Fe(2+)</name>
        <dbReference type="ChEBI" id="CHEBI:29033"/>
        <note>for iron-dependent acireductone dioxygenase activity</note>
    </ligand>
</feature>
<keyword evidence="16" id="KW-1185">Reference proteome</keyword>
<comment type="pathway">
    <text evidence="14">Amino-acid biosynthesis; L-methionine biosynthesis via salvage pathway; L-methionine from S-methyl-5-thio-alpha-D-ribose 1-phosphate: step 5/6.</text>
</comment>
<dbReference type="InterPro" id="IPR014710">
    <property type="entry name" value="RmlC-like_jellyroll"/>
</dbReference>
<feature type="binding site" evidence="14">
    <location>
        <position position="90"/>
    </location>
    <ligand>
        <name>Ni(2+)</name>
        <dbReference type="ChEBI" id="CHEBI:49786"/>
        <note>for nickel-dependent acireductone dioxygenase activity</note>
    </ligand>
</feature>
<protein>
    <recommendedName>
        <fullName evidence="14">Acireductone dioxygenase</fullName>
    </recommendedName>
    <alternativeName>
        <fullName evidence="14">Acireductone dioxygenase (Fe(2+)-requiring)</fullName>
    </alternativeName>
    <alternativeName>
        <fullName evidence="14">Acireductone dioxygenase (Ni(2+)-requiring)</fullName>
    </alternativeName>
    <alternativeName>
        <fullName evidence="14">Membrane-type 1 matrix metalloproteinase cytoplasmic tail-binding protein 1</fullName>
        <shortName evidence="14">ARD</shortName>
        <shortName evidence="14">ARD'</shortName>
        <shortName evidence="14">Fe-ARD</shortName>
        <shortName evidence="14">MTCBP-1</shortName>
        <shortName evidence="14">Ni-ARD</shortName>
        <ecNumber evidence="14">1.13.11.53</ecNumber>
        <ecNumber evidence="14">1.13.11.54</ecNumber>
    </alternativeName>
</protein>
<dbReference type="EC" id="1.13.11.53" evidence="14"/>
<comment type="catalytic activity">
    <reaction evidence="14">
        <text>1,2-dihydroxy-5-(methylsulfanyl)pent-1-en-3-one + O2 = 3-(methylsulfanyl)propanoate + CO + formate + 2 H(+)</text>
        <dbReference type="Rhea" id="RHEA:14161"/>
        <dbReference type="ChEBI" id="CHEBI:15378"/>
        <dbReference type="ChEBI" id="CHEBI:15379"/>
        <dbReference type="ChEBI" id="CHEBI:15740"/>
        <dbReference type="ChEBI" id="CHEBI:17245"/>
        <dbReference type="ChEBI" id="CHEBI:49016"/>
        <dbReference type="ChEBI" id="CHEBI:49252"/>
        <dbReference type="EC" id="1.13.11.53"/>
    </reaction>
</comment>
<dbReference type="SUPFAM" id="SSF51182">
    <property type="entry name" value="RmlC-like cupins"/>
    <property type="match status" value="1"/>
</dbReference>
<dbReference type="InterPro" id="IPR004313">
    <property type="entry name" value="ARD"/>
</dbReference>
<evidence type="ECO:0000256" key="4">
    <source>
        <dbReference type="ARBA" id="ARBA00004413"/>
    </source>
</evidence>
<comment type="cofactor">
    <cofactor evidence="14">
        <name>Fe(2+)</name>
        <dbReference type="ChEBI" id="CHEBI:29033"/>
    </cofactor>
    <cofactor evidence="14">
        <name>Ni(2+)</name>
        <dbReference type="ChEBI" id="CHEBI:49786"/>
    </cofactor>
    <text evidence="14">Binds either 1 Fe or Ni cation per monomer. Iron-binding promotes an acireductone dioxygenase reaction producing 2-keto-4-methylthiobutyrate, while nickel-binding promotes an acireductone dioxygenase reaction producing 3-(methylsulfanyl)propanoate.</text>
</comment>
<evidence type="ECO:0000256" key="1">
    <source>
        <dbReference type="ARBA" id="ARBA00000428"/>
    </source>
</evidence>
<feature type="binding site" evidence="14">
    <location>
        <position position="133"/>
    </location>
    <ligand>
        <name>Ni(2+)</name>
        <dbReference type="ChEBI" id="CHEBI:49786"/>
        <note>for nickel-dependent acireductone dioxygenase activity</note>
    </ligand>
</feature>
<keyword evidence="9 14" id="KW-0223">Dioxygenase</keyword>
<reference evidence="15 16" key="1">
    <citation type="submission" date="2009-03" db="EMBL/GenBank/DDBJ databases">
        <authorList>
            <person name="Warren W."/>
            <person name="Ye L."/>
            <person name="Minx P."/>
            <person name="Worley K."/>
            <person name="Gibbs R."/>
            <person name="Wilson R.K."/>
        </authorList>
    </citation>
    <scope>NUCLEOTIDE SEQUENCE [LARGE SCALE GENOMIC DNA]</scope>
</reference>
<keyword evidence="13 14" id="KW-0539">Nucleus</keyword>
<evidence type="ECO:0000256" key="14">
    <source>
        <dbReference type="HAMAP-Rule" id="MF_03154"/>
    </source>
</evidence>
<dbReference type="PANTHER" id="PTHR23418:SF0">
    <property type="entry name" value="ACIREDUCTONE DIOXYGENASE"/>
    <property type="match status" value="1"/>
</dbReference>
<dbReference type="InterPro" id="IPR011051">
    <property type="entry name" value="RmlC_Cupin_sf"/>
</dbReference>
<comment type="similarity">
    <text evidence="14">Belongs to the acireductone dioxygenase (ARD) family.</text>
</comment>